<feature type="transmembrane region" description="Helical" evidence="1">
    <location>
        <begin position="78"/>
        <end position="94"/>
    </location>
</feature>
<reference evidence="2 3" key="1">
    <citation type="submission" date="2021-10" db="EMBL/GenBank/DDBJ databases">
        <authorList>
            <person name="Criscuolo A."/>
        </authorList>
    </citation>
    <scope>NUCLEOTIDE SEQUENCE [LARGE SCALE GENOMIC DNA]</scope>
    <source>
        <strain evidence="3">CIP 111883</strain>
    </source>
</reference>
<accession>A0ABM8YJC6</accession>
<protein>
    <recommendedName>
        <fullName evidence="4">NADH dehydrogenase subunit 6</fullName>
    </recommendedName>
</protein>
<evidence type="ECO:0000313" key="2">
    <source>
        <dbReference type="EMBL" id="CAG9620041.1"/>
    </source>
</evidence>
<dbReference type="Proteomes" id="UP000789833">
    <property type="component" value="Unassembled WGS sequence"/>
</dbReference>
<organism evidence="2 3">
    <name type="scientific">Sutcliffiella rhizosphaerae</name>
    <dbReference type="NCBI Taxonomy" id="2880967"/>
    <lineage>
        <taxon>Bacteria</taxon>
        <taxon>Bacillati</taxon>
        <taxon>Bacillota</taxon>
        <taxon>Bacilli</taxon>
        <taxon>Bacillales</taxon>
        <taxon>Bacillaceae</taxon>
        <taxon>Sutcliffiella</taxon>
    </lineage>
</organism>
<evidence type="ECO:0008006" key="4">
    <source>
        <dbReference type="Google" id="ProtNLM"/>
    </source>
</evidence>
<keyword evidence="1" id="KW-0812">Transmembrane</keyword>
<sequence>MENNSYEKEHLKKLITFSYVTLASSFSLLLLFISIVILSFPMIGILDFTYFPSKIAITSFILAIIFSVLAIRTLLGKILLVSNLLLMLFMVFYGP</sequence>
<dbReference type="RefSeq" id="WP_230499978.1">
    <property type="nucleotide sequence ID" value="NZ_CAKJTJ010000003.1"/>
</dbReference>
<feature type="transmembrane region" description="Helical" evidence="1">
    <location>
        <begin position="20"/>
        <end position="45"/>
    </location>
</feature>
<gene>
    <name evidence="2" type="ORF">BACCIP111883_00809</name>
</gene>
<dbReference type="EMBL" id="CAKJTJ010000003">
    <property type="protein sequence ID" value="CAG9620041.1"/>
    <property type="molecule type" value="Genomic_DNA"/>
</dbReference>
<keyword evidence="1" id="KW-1133">Transmembrane helix</keyword>
<keyword evidence="3" id="KW-1185">Reference proteome</keyword>
<evidence type="ECO:0000313" key="3">
    <source>
        <dbReference type="Proteomes" id="UP000789833"/>
    </source>
</evidence>
<feature type="transmembrane region" description="Helical" evidence="1">
    <location>
        <begin position="51"/>
        <end position="71"/>
    </location>
</feature>
<evidence type="ECO:0000256" key="1">
    <source>
        <dbReference type="SAM" id="Phobius"/>
    </source>
</evidence>
<proteinExistence type="predicted"/>
<name>A0ABM8YJC6_9BACI</name>
<keyword evidence="1" id="KW-0472">Membrane</keyword>
<comment type="caution">
    <text evidence="2">The sequence shown here is derived from an EMBL/GenBank/DDBJ whole genome shotgun (WGS) entry which is preliminary data.</text>
</comment>